<keyword evidence="3" id="KW-1185">Reference proteome</keyword>
<dbReference type="SUPFAM" id="SSF53850">
    <property type="entry name" value="Periplasmic binding protein-like II"/>
    <property type="match status" value="1"/>
</dbReference>
<dbReference type="EMBL" id="SRSD01000007">
    <property type="protein sequence ID" value="KAA0890451.1"/>
    <property type="molecule type" value="Genomic_DNA"/>
</dbReference>
<dbReference type="Gene3D" id="3.40.190.10">
    <property type="entry name" value="Periplasmic binding protein-like II"/>
    <property type="match status" value="2"/>
</dbReference>
<name>A0A5A9XFK6_9BACT</name>
<accession>A0A5A9XFK6</accession>
<dbReference type="RefSeq" id="WP_149307922.1">
    <property type="nucleotide sequence ID" value="NZ_SRSD01000007.1"/>
</dbReference>
<dbReference type="Pfam" id="PF13379">
    <property type="entry name" value="NMT1_2"/>
    <property type="match status" value="1"/>
</dbReference>
<evidence type="ECO:0000313" key="3">
    <source>
        <dbReference type="Proteomes" id="UP000324298"/>
    </source>
</evidence>
<sequence>MGKSMYTFVAITALALVGLAAVPFNAAAEVKEVRLAKQYGLGYLPLIIMEKQRLIEKHAKAAGLGDIKVTWATLGGGSATNDALLSGSVDYISSGVAPMILLWDKSKGAVKGVSALISSPNYLNTNNPAVKTIRDFTAKDRIALPAVKVSIQAIILQMAAAKEFGQNNFSKLDKLTVTMKHPDAMAALLSGKSEVTGHLTSPPFMFQELDDKRVRTVLNSYTVLGGPHTFNVFATTKAFHDKNPKIYAAVFAAQEEATAYINKNRRAAAEIYREASKTKESLDDLLKEINQPTVSYTVTPHNITRFSDFMYHTGTIKSRPRDWKDLFFPNVHATKGS</sequence>
<reference evidence="2 3" key="1">
    <citation type="submission" date="2019-04" db="EMBL/GenBank/DDBJ databases">
        <title>Geobacter ruber sp. nov., ferric-reducing bacteria isolated from paddy soil.</title>
        <authorList>
            <person name="Xu Z."/>
            <person name="Masuda Y."/>
            <person name="Itoh H."/>
            <person name="Senoo K."/>
        </authorList>
    </citation>
    <scope>NUCLEOTIDE SEQUENCE [LARGE SCALE GENOMIC DNA]</scope>
    <source>
        <strain evidence="2 3">Red88</strain>
    </source>
</reference>
<comment type="caution">
    <text evidence="2">The sequence shown here is derived from an EMBL/GenBank/DDBJ whole genome shotgun (WGS) entry which is preliminary data.</text>
</comment>
<dbReference type="PANTHER" id="PTHR30024:SF2">
    <property type="entry name" value="ABC TRANSPORTER SUBSTRATE-BINDING PROTEIN"/>
    <property type="match status" value="1"/>
</dbReference>
<evidence type="ECO:0000256" key="1">
    <source>
        <dbReference type="SAM" id="SignalP"/>
    </source>
</evidence>
<dbReference type="PANTHER" id="PTHR30024">
    <property type="entry name" value="ALIPHATIC SULFONATES-BINDING PROTEIN-RELATED"/>
    <property type="match status" value="1"/>
</dbReference>
<evidence type="ECO:0000313" key="2">
    <source>
        <dbReference type="EMBL" id="KAA0890451.1"/>
    </source>
</evidence>
<organism evidence="2 3">
    <name type="scientific">Oryzomonas rubra</name>
    <dbReference type="NCBI Taxonomy" id="2509454"/>
    <lineage>
        <taxon>Bacteria</taxon>
        <taxon>Pseudomonadati</taxon>
        <taxon>Thermodesulfobacteriota</taxon>
        <taxon>Desulfuromonadia</taxon>
        <taxon>Geobacterales</taxon>
        <taxon>Geobacteraceae</taxon>
        <taxon>Oryzomonas</taxon>
    </lineage>
</organism>
<keyword evidence="1" id="KW-0732">Signal</keyword>
<protein>
    <submittedName>
        <fullName evidence="2">ABC transporter substrate-binding protein</fullName>
    </submittedName>
</protein>
<dbReference type="Proteomes" id="UP000324298">
    <property type="component" value="Unassembled WGS sequence"/>
</dbReference>
<proteinExistence type="predicted"/>
<dbReference type="OrthoDB" id="6788250at2"/>
<gene>
    <name evidence="2" type="ORF">ET418_12375</name>
</gene>
<feature type="signal peptide" evidence="1">
    <location>
        <begin position="1"/>
        <end position="28"/>
    </location>
</feature>
<dbReference type="AlphaFoldDB" id="A0A5A9XFK6"/>
<feature type="chain" id="PRO_5022785226" evidence="1">
    <location>
        <begin position="29"/>
        <end position="337"/>
    </location>
</feature>